<protein>
    <submittedName>
        <fullName evidence="4">Uncharacterized protein YbjT (DUF2867 family)</fullName>
    </submittedName>
</protein>
<dbReference type="Pfam" id="PF05368">
    <property type="entry name" value="NmrA"/>
    <property type="match status" value="1"/>
</dbReference>
<organism evidence="4 5">
    <name type="scientific">Lentzea atacamensis</name>
    <dbReference type="NCBI Taxonomy" id="531938"/>
    <lineage>
        <taxon>Bacteria</taxon>
        <taxon>Bacillati</taxon>
        <taxon>Actinomycetota</taxon>
        <taxon>Actinomycetes</taxon>
        <taxon>Pseudonocardiales</taxon>
        <taxon>Pseudonocardiaceae</taxon>
        <taxon>Lentzea</taxon>
    </lineage>
</organism>
<evidence type="ECO:0000259" key="3">
    <source>
        <dbReference type="Pfam" id="PF05368"/>
    </source>
</evidence>
<comment type="caution">
    <text evidence="4">The sequence shown here is derived from an EMBL/GenBank/DDBJ whole genome shotgun (WGS) entry which is preliminary data.</text>
</comment>
<reference evidence="4 5" key="1">
    <citation type="submission" date="2018-05" db="EMBL/GenBank/DDBJ databases">
        <title>Genomic Encyclopedia of Type Strains, Phase IV (KMG-IV): sequencing the most valuable type-strain genomes for metagenomic binning, comparative biology and taxonomic classification.</title>
        <authorList>
            <person name="Goeker M."/>
        </authorList>
    </citation>
    <scope>NUCLEOTIDE SEQUENCE [LARGE SCALE GENOMIC DNA]</scope>
    <source>
        <strain evidence="4 5">DSM 45480</strain>
    </source>
</reference>
<sequence>MTEKKIVAVVGATGVQGGAVARALLADGEFAVRALSRNTDSAAAGELAALGAEVVAADLYDVDSLRRAFDGAYGAYLVTPFFTHLSAAKELEEVGNLVEAAKGLRHVVWSTLEDTREVISLDDDRMPTLDEKYKVPHFDVKGGEADALFERAGLPTTYVRMSFYWNNLLRDLAPHRGEDGRLRLSLPMGESKISGIAGEDIGKAVTSVFKRPAETIGHTIGLGSEHLTGDEVARAFSEVLGEEVTYEPMSHNDFRALGFPAAVELGNMFQYYTEFPEHILSRRDAELTRSVVPSWLSLKDFLAAHRDEIAV</sequence>
<gene>
    <name evidence="4" type="ORF">C8D88_103468</name>
</gene>
<dbReference type="CDD" id="cd05251">
    <property type="entry name" value="NmrA_like_SDR_a"/>
    <property type="match status" value="1"/>
</dbReference>
<dbReference type="InterPro" id="IPR051164">
    <property type="entry name" value="NmrA-like_oxidored"/>
</dbReference>
<evidence type="ECO:0000313" key="5">
    <source>
        <dbReference type="Proteomes" id="UP000246005"/>
    </source>
</evidence>
<dbReference type="Gene3D" id="3.90.25.10">
    <property type="entry name" value="UDP-galactose 4-epimerase, domain 1"/>
    <property type="match status" value="1"/>
</dbReference>
<dbReference type="SUPFAM" id="SSF51735">
    <property type="entry name" value="NAD(P)-binding Rossmann-fold domains"/>
    <property type="match status" value="1"/>
</dbReference>
<dbReference type="AlphaFoldDB" id="A0A316ID38"/>
<dbReference type="RefSeq" id="WP_109636274.1">
    <property type="nucleotide sequence ID" value="NZ_QGHB01000003.1"/>
</dbReference>
<dbReference type="PANTHER" id="PTHR42748:SF7">
    <property type="entry name" value="NMRA LIKE REDOX SENSOR 1-RELATED"/>
    <property type="match status" value="1"/>
</dbReference>
<accession>A0A316ID38</accession>
<dbReference type="PANTHER" id="PTHR42748">
    <property type="entry name" value="NITROGEN METABOLITE REPRESSION PROTEIN NMRA FAMILY MEMBER"/>
    <property type="match status" value="1"/>
</dbReference>
<dbReference type="InterPro" id="IPR036291">
    <property type="entry name" value="NAD(P)-bd_dom_sf"/>
</dbReference>
<evidence type="ECO:0000256" key="1">
    <source>
        <dbReference type="ARBA" id="ARBA00006328"/>
    </source>
</evidence>
<feature type="domain" description="NmrA-like" evidence="3">
    <location>
        <begin position="3"/>
        <end position="298"/>
    </location>
</feature>
<keyword evidence="2" id="KW-0521">NADP</keyword>
<evidence type="ECO:0000313" key="4">
    <source>
        <dbReference type="EMBL" id="PWK88272.1"/>
    </source>
</evidence>
<proteinExistence type="inferred from homology"/>
<name>A0A316ID38_9PSEU</name>
<dbReference type="InterPro" id="IPR008030">
    <property type="entry name" value="NmrA-like"/>
</dbReference>
<dbReference type="EMBL" id="QGHB01000003">
    <property type="protein sequence ID" value="PWK88272.1"/>
    <property type="molecule type" value="Genomic_DNA"/>
</dbReference>
<evidence type="ECO:0000256" key="2">
    <source>
        <dbReference type="ARBA" id="ARBA00022857"/>
    </source>
</evidence>
<dbReference type="Gene3D" id="3.40.50.720">
    <property type="entry name" value="NAD(P)-binding Rossmann-like Domain"/>
    <property type="match status" value="1"/>
</dbReference>
<comment type="similarity">
    <text evidence="1">Belongs to the NmrA-type oxidoreductase family.</text>
</comment>
<dbReference type="Proteomes" id="UP000246005">
    <property type="component" value="Unassembled WGS sequence"/>
</dbReference>